<protein>
    <recommendedName>
        <fullName evidence="4">Lipoprotein</fullName>
    </recommendedName>
</protein>
<proteinExistence type="predicted"/>
<name>A0ABZ2K7Y6_9BACT</name>
<dbReference type="Proteomes" id="UP001379533">
    <property type="component" value="Chromosome"/>
</dbReference>
<keyword evidence="3" id="KW-1185">Reference proteome</keyword>
<gene>
    <name evidence="2" type="ORF">LZC95_51320</name>
</gene>
<feature type="compositionally biased region" description="Low complexity" evidence="1">
    <location>
        <begin position="1"/>
        <end position="11"/>
    </location>
</feature>
<accession>A0ABZ2K7Y6</accession>
<evidence type="ECO:0000256" key="1">
    <source>
        <dbReference type="SAM" id="MobiDB-lite"/>
    </source>
</evidence>
<feature type="region of interest" description="Disordered" evidence="1">
    <location>
        <begin position="1"/>
        <end position="20"/>
    </location>
</feature>
<evidence type="ECO:0000313" key="2">
    <source>
        <dbReference type="EMBL" id="WXA94801.1"/>
    </source>
</evidence>
<dbReference type="EMBL" id="CP089982">
    <property type="protein sequence ID" value="WXA94801.1"/>
    <property type="molecule type" value="Genomic_DNA"/>
</dbReference>
<evidence type="ECO:0000313" key="3">
    <source>
        <dbReference type="Proteomes" id="UP001379533"/>
    </source>
</evidence>
<reference evidence="2 3" key="1">
    <citation type="submission" date="2021-12" db="EMBL/GenBank/DDBJ databases">
        <title>Discovery of the Pendulisporaceae a myxobacterial family with distinct sporulation behavior and unique specialized metabolism.</title>
        <authorList>
            <person name="Garcia R."/>
            <person name="Popoff A."/>
            <person name="Bader C.D."/>
            <person name="Loehr J."/>
            <person name="Walesch S."/>
            <person name="Walt C."/>
            <person name="Boldt J."/>
            <person name="Bunk B."/>
            <person name="Haeckl F.J.F.P.J."/>
            <person name="Gunesch A.P."/>
            <person name="Birkelbach J."/>
            <person name="Nuebel U."/>
            <person name="Pietschmann T."/>
            <person name="Bach T."/>
            <person name="Mueller R."/>
        </authorList>
    </citation>
    <scope>NUCLEOTIDE SEQUENCE [LARGE SCALE GENOMIC DNA]</scope>
    <source>
        <strain evidence="2 3">MSr12523</strain>
    </source>
</reference>
<dbReference type="RefSeq" id="WP_394845411.1">
    <property type="nucleotide sequence ID" value="NZ_CP089982.1"/>
</dbReference>
<organism evidence="2 3">
    <name type="scientific">Pendulispora brunnea</name>
    <dbReference type="NCBI Taxonomy" id="2905690"/>
    <lineage>
        <taxon>Bacteria</taxon>
        <taxon>Pseudomonadati</taxon>
        <taxon>Myxococcota</taxon>
        <taxon>Myxococcia</taxon>
        <taxon>Myxococcales</taxon>
        <taxon>Sorangiineae</taxon>
        <taxon>Pendulisporaceae</taxon>
        <taxon>Pendulispora</taxon>
    </lineage>
</organism>
<evidence type="ECO:0008006" key="4">
    <source>
        <dbReference type="Google" id="ProtNLM"/>
    </source>
</evidence>
<sequence length="189" mass="19728">MLMVASGCSSSSPPPAKGPEPAAAHLVLWTGGTHAFTASVEDDNIIGSRISLHRASIASPASMEFSEGPGFQGSAYDIPVNVSFDGASARGIFGGGPLNLDVIEGPAGVMRIQGIVGNAQTSFEVGANHLSGYVGRCTYDLKRTTAPFRYEGIRSCGRGSHRARVEITKPIVEWTPIETATLLSLALAR</sequence>